<dbReference type="InterPro" id="IPR003781">
    <property type="entry name" value="CoA-bd"/>
</dbReference>
<dbReference type="PANTHER" id="PTHR11117:SF24">
    <property type="entry name" value="PROTEIN FDRA"/>
    <property type="match status" value="1"/>
</dbReference>
<dbReference type="Pfam" id="PF02629">
    <property type="entry name" value="CoA_binding"/>
    <property type="match status" value="1"/>
</dbReference>
<dbReference type="Proteomes" id="UP000749471">
    <property type="component" value="Unassembled WGS sequence"/>
</dbReference>
<evidence type="ECO:0000259" key="1">
    <source>
        <dbReference type="Pfam" id="PF00549"/>
    </source>
</evidence>
<dbReference type="NCBIfam" id="NF004760">
    <property type="entry name" value="PRK06091.1"/>
    <property type="match status" value="1"/>
</dbReference>
<organism evidence="3 4">
    <name type="scientific">Tissierella simiarum</name>
    <dbReference type="NCBI Taxonomy" id="2841534"/>
    <lineage>
        <taxon>Bacteria</taxon>
        <taxon>Bacillati</taxon>
        <taxon>Bacillota</taxon>
        <taxon>Tissierellia</taxon>
        <taxon>Tissierellales</taxon>
        <taxon>Tissierellaceae</taxon>
        <taxon>Tissierella</taxon>
    </lineage>
</organism>
<evidence type="ECO:0000259" key="2">
    <source>
        <dbReference type="Pfam" id="PF02629"/>
    </source>
</evidence>
<sequence length="513" mass="56453">MKNTIIRKNAYYDSVTLMSLSSKILDLKGVEEAVVSMATEMNKELLQNVGLATEESHNAGNNDLIIAIKAENENSYEEALKLAEELLNPKNKKKSKGKEEIPKTIDMAMKQFQDANLAVISVPGKFAGREARKALENNLHVMLFSDNVTLEEEKELKEIAREKGLLVMGPDCGTASINNIGLCFSNEVRKGNIGIVGASGTGLQEVMVQIHRLGGGISQALGTGGRDLKEEIGGIMMIESLKALNRDENTEVIVLVSKPPAKSVEKKILEEVKSVEKPVVVCFIDGNREEENDSKAAFVYGLYEAAKKAVEIAGIDKKGIKEENSKLFEKANELKKILKPEQKYFRGLFCGGTLCAEALSILRGKFDHIKSNVAKDEREKLESITGYSGNILIDLGEDEFTVGKPHPMIEPTLRLDKIIEEAKDEEVALILLDFELGYGSHDDPVGVTIKAIKEAKSIASSNGRQLIFVAYICGTDKDKQDYEKQRKMLEEEGVLMAESNMEAANIVIEILSN</sequence>
<dbReference type="RefSeq" id="WP_216516597.1">
    <property type="nucleotide sequence ID" value="NZ_JAHLPM010000002.1"/>
</dbReference>
<evidence type="ECO:0000313" key="4">
    <source>
        <dbReference type="Proteomes" id="UP000749471"/>
    </source>
</evidence>
<protein>
    <submittedName>
        <fullName evidence="3">Acyl-CoA synthetase FdrA</fullName>
    </submittedName>
</protein>
<dbReference type="EMBL" id="JAHLPM010000002">
    <property type="protein sequence ID" value="MBU5436956.1"/>
    <property type="molecule type" value="Genomic_DNA"/>
</dbReference>
<comment type="caution">
    <text evidence="3">The sequence shown here is derived from an EMBL/GenBank/DDBJ whole genome shotgun (WGS) entry which is preliminary data.</text>
</comment>
<keyword evidence="4" id="KW-1185">Reference proteome</keyword>
<dbReference type="Pfam" id="PF00549">
    <property type="entry name" value="Ligase_CoA"/>
    <property type="match status" value="1"/>
</dbReference>
<feature type="domain" description="ATP-citrate synthase/succinyl-CoA ligase C-terminal" evidence="1">
    <location>
        <begin position="348"/>
        <end position="505"/>
    </location>
</feature>
<reference evidence="3 4" key="1">
    <citation type="submission" date="2021-06" db="EMBL/GenBank/DDBJ databases">
        <authorList>
            <person name="Sun Q."/>
            <person name="Li D."/>
        </authorList>
    </citation>
    <scope>NUCLEOTIDE SEQUENCE [LARGE SCALE GENOMIC DNA]</scope>
    <source>
        <strain evidence="3 4">MSJ-40</strain>
    </source>
</reference>
<dbReference type="InterPro" id="IPR005811">
    <property type="entry name" value="SUCC_ACL_C"/>
</dbReference>
<name>A0ABS6E300_9FIRM</name>
<accession>A0ABS6E300</accession>
<feature type="domain" description="CoA-binding" evidence="2">
    <location>
        <begin position="190"/>
        <end position="282"/>
    </location>
</feature>
<gene>
    <name evidence="3" type="primary">fdrA</name>
    <name evidence="3" type="ORF">KQI42_02980</name>
</gene>
<proteinExistence type="predicted"/>
<evidence type="ECO:0000313" key="3">
    <source>
        <dbReference type="EMBL" id="MBU5436956.1"/>
    </source>
</evidence>
<dbReference type="PANTHER" id="PTHR11117">
    <property type="entry name" value="SUCCINYL-COA LIGASE SUBUNIT ALPHA"/>
    <property type="match status" value="1"/>
</dbReference>